<sequence>MSADDMSSVEMHIDEALVRRLLAEQFPRWAELPLAPVPSPGVDNVTYRLGEEMSVRLPRYSRWAGQVEREQWWLPRLAPQLPLTVPRPLAKGRPAAGYPLPWSVYQWLEGENATPERLADPCRTATELAGFLAALQRIDASDGPPPEWSNAFRGVPMGDERDSAVVETRLRPGIAALKGLVDTDALTAVWEAALAAPAWDGPPVWIHGDPAPGNLLAVDGRLSAVIDFGTLAVGDPACDLIAAWTVLSGEARDVFRTTLSVDDATWARGRAWGLAALLPTPADLSAADPVRAARARRRLDELVTDHRRTV</sequence>
<dbReference type="Proteomes" id="UP001610990">
    <property type="component" value="Unassembled WGS sequence"/>
</dbReference>
<keyword evidence="3" id="KW-1185">Reference proteome</keyword>
<keyword evidence="2" id="KW-0808">Transferase</keyword>
<dbReference type="RefSeq" id="WP_397673393.1">
    <property type="nucleotide sequence ID" value="NZ_JBIRGH010000010.1"/>
</dbReference>
<feature type="domain" description="Aminoglycoside phosphotransferase" evidence="1">
    <location>
        <begin position="39"/>
        <end position="272"/>
    </location>
</feature>
<organism evidence="2 3">
    <name type="scientific">Streptomyces celluloflavus</name>
    <dbReference type="NCBI Taxonomy" id="58344"/>
    <lineage>
        <taxon>Bacteria</taxon>
        <taxon>Bacillati</taxon>
        <taxon>Actinomycetota</taxon>
        <taxon>Actinomycetes</taxon>
        <taxon>Kitasatosporales</taxon>
        <taxon>Streptomycetaceae</taxon>
        <taxon>Streptomyces</taxon>
    </lineage>
</organism>
<dbReference type="Gene3D" id="3.90.1200.10">
    <property type="match status" value="1"/>
</dbReference>
<dbReference type="Pfam" id="PF01636">
    <property type="entry name" value="APH"/>
    <property type="match status" value="1"/>
</dbReference>
<dbReference type="InterPro" id="IPR011009">
    <property type="entry name" value="Kinase-like_dom_sf"/>
</dbReference>
<evidence type="ECO:0000313" key="2">
    <source>
        <dbReference type="EMBL" id="MFH8586345.1"/>
    </source>
</evidence>
<proteinExistence type="predicted"/>
<comment type="caution">
    <text evidence="2">The sequence shown here is derived from an EMBL/GenBank/DDBJ whole genome shotgun (WGS) entry which is preliminary data.</text>
</comment>
<accession>A0ABW7RJ34</accession>
<dbReference type="Gene3D" id="3.30.200.20">
    <property type="entry name" value="Phosphorylase Kinase, domain 1"/>
    <property type="match status" value="1"/>
</dbReference>
<dbReference type="CDD" id="cd05155">
    <property type="entry name" value="APH_ChoK_like_1"/>
    <property type="match status" value="1"/>
</dbReference>
<dbReference type="EMBL" id="JBIRGH010000010">
    <property type="protein sequence ID" value="MFH8586345.1"/>
    <property type="molecule type" value="Genomic_DNA"/>
</dbReference>
<name>A0ABW7RJ34_9ACTN</name>
<evidence type="ECO:0000259" key="1">
    <source>
        <dbReference type="Pfam" id="PF01636"/>
    </source>
</evidence>
<dbReference type="SUPFAM" id="SSF56112">
    <property type="entry name" value="Protein kinase-like (PK-like)"/>
    <property type="match status" value="1"/>
</dbReference>
<dbReference type="PANTHER" id="PTHR21310:SF42">
    <property type="entry name" value="BIFUNCTIONAL AAC_APH"/>
    <property type="match status" value="1"/>
</dbReference>
<evidence type="ECO:0000313" key="3">
    <source>
        <dbReference type="Proteomes" id="UP001610990"/>
    </source>
</evidence>
<dbReference type="InterPro" id="IPR051678">
    <property type="entry name" value="AGP_Transferase"/>
</dbReference>
<dbReference type="InterPro" id="IPR002575">
    <property type="entry name" value="Aminoglycoside_PTrfase"/>
</dbReference>
<gene>
    <name evidence="2" type="ORF">ACH4GP_18370</name>
</gene>
<dbReference type="PANTHER" id="PTHR21310">
    <property type="entry name" value="AMINOGLYCOSIDE PHOSPHOTRANSFERASE-RELATED-RELATED"/>
    <property type="match status" value="1"/>
</dbReference>
<protein>
    <submittedName>
        <fullName evidence="2">Aminoglycoside phosphotransferase family protein</fullName>
        <ecNumber evidence="2">2.7.-.-</ecNumber>
    </submittedName>
</protein>
<reference evidence="2 3" key="1">
    <citation type="submission" date="2024-10" db="EMBL/GenBank/DDBJ databases">
        <title>The Natural Products Discovery Center: Release of the First 8490 Sequenced Strains for Exploring Actinobacteria Biosynthetic Diversity.</title>
        <authorList>
            <person name="Kalkreuter E."/>
            <person name="Kautsar S.A."/>
            <person name="Yang D."/>
            <person name="Bader C.D."/>
            <person name="Teijaro C.N."/>
            <person name="Fluegel L."/>
            <person name="Davis C.M."/>
            <person name="Simpson J.R."/>
            <person name="Lauterbach L."/>
            <person name="Steele A.D."/>
            <person name="Gui C."/>
            <person name="Meng S."/>
            <person name="Li G."/>
            <person name="Viehrig K."/>
            <person name="Ye F."/>
            <person name="Su P."/>
            <person name="Kiefer A.F."/>
            <person name="Nichols A."/>
            <person name="Cepeda A.J."/>
            <person name="Yan W."/>
            <person name="Fan B."/>
            <person name="Jiang Y."/>
            <person name="Adhikari A."/>
            <person name="Zheng C.-J."/>
            <person name="Schuster L."/>
            <person name="Cowan T.M."/>
            <person name="Smanski M.J."/>
            <person name="Chevrette M.G."/>
            <person name="De Carvalho L.P.S."/>
            <person name="Shen B."/>
        </authorList>
    </citation>
    <scope>NUCLEOTIDE SEQUENCE [LARGE SCALE GENOMIC DNA]</scope>
    <source>
        <strain evidence="2 3">NPDC018013</strain>
    </source>
</reference>
<dbReference type="GO" id="GO:0016740">
    <property type="term" value="F:transferase activity"/>
    <property type="evidence" value="ECO:0007669"/>
    <property type="project" value="UniProtKB-KW"/>
</dbReference>
<dbReference type="EC" id="2.7.-.-" evidence="2"/>